<organism evidence="1 2">
    <name type="scientific">Acaulospora colombiana</name>
    <dbReference type="NCBI Taxonomy" id="27376"/>
    <lineage>
        <taxon>Eukaryota</taxon>
        <taxon>Fungi</taxon>
        <taxon>Fungi incertae sedis</taxon>
        <taxon>Mucoromycota</taxon>
        <taxon>Glomeromycotina</taxon>
        <taxon>Glomeromycetes</taxon>
        <taxon>Diversisporales</taxon>
        <taxon>Acaulosporaceae</taxon>
        <taxon>Acaulospora</taxon>
    </lineage>
</organism>
<feature type="non-terminal residue" evidence="1">
    <location>
        <position position="1"/>
    </location>
</feature>
<evidence type="ECO:0000313" key="2">
    <source>
        <dbReference type="Proteomes" id="UP000789525"/>
    </source>
</evidence>
<protein>
    <submittedName>
        <fullName evidence="1">3717_t:CDS:1</fullName>
    </submittedName>
</protein>
<dbReference type="EMBL" id="CAJVPT010033405">
    <property type="protein sequence ID" value="CAG8704646.1"/>
    <property type="molecule type" value="Genomic_DNA"/>
</dbReference>
<sequence>RYSYARQLQTKSQRQKNDFCDSEEDDPILLHAFAKPDLEVEICRQLHRT</sequence>
<feature type="non-terminal residue" evidence="1">
    <location>
        <position position="49"/>
    </location>
</feature>
<comment type="caution">
    <text evidence="1">The sequence shown here is derived from an EMBL/GenBank/DDBJ whole genome shotgun (WGS) entry which is preliminary data.</text>
</comment>
<gene>
    <name evidence="1" type="ORF">ACOLOM_LOCUS10396</name>
</gene>
<evidence type="ECO:0000313" key="1">
    <source>
        <dbReference type="EMBL" id="CAG8704646.1"/>
    </source>
</evidence>
<name>A0ACA9PD58_9GLOM</name>
<proteinExistence type="predicted"/>
<reference evidence="1" key="1">
    <citation type="submission" date="2021-06" db="EMBL/GenBank/DDBJ databases">
        <authorList>
            <person name="Kallberg Y."/>
            <person name="Tangrot J."/>
            <person name="Rosling A."/>
        </authorList>
    </citation>
    <scope>NUCLEOTIDE SEQUENCE</scope>
    <source>
        <strain evidence="1">CL356</strain>
    </source>
</reference>
<accession>A0ACA9PD58</accession>
<dbReference type="Proteomes" id="UP000789525">
    <property type="component" value="Unassembled WGS sequence"/>
</dbReference>
<keyword evidence="2" id="KW-1185">Reference proteome</keyword>